<dbReference type="CDD" id="cd04301">
    <property type="entry name" value="NAT_SF"/>
    <property type="match status" value="1"/>
</dbReference>
<keyword evidence="2" id="KW-0012">Acyltransferase</keyword>
<proteinExistence type="predicted"/>
<dbReference type="InterPro" id="IPR000182">
    <property type="entry name" value="GNAT_dom"/>
</dbReference>
<dbReference type="Proteomes" id="UP001061862">
    <property type="component" value="Plasmid p_unnamed1"/>
</dbReference>
<dbReference type="PROSITE" id="PS51186">
    <property type="entry name" value="GNAT"/>
    <property type="match status" value="1"/>
</dbReference>
<keyword evidence="4" id="KW-0614">Plasmid</keyword>
<dbReference type="InterPro" id="IPR016181">
    <property type="entry name" value="Acyl_CoA_acyltransferase"/>
</dbReference>
<gene>
    <name evidence="4" type="ORF">N8A98_01715</name>
</gene>
<keyword evidence="1" id="KW-0808">Transferase</keyword>
<reference evidence="4 5" key="1">
    <citation type="submission" date="2022-09" db="EMBL/GenBank/DDBJ databases">
        <title>Interaction between co-microsymbionts with complementary sets of symbiotic genes in legume-rhizobium systems.</title>
        <authorList>
            <person name="Safronova V."/>
            <person name="Sazanova A."/>
            <person name="Afonin A."/>
            <person name="Chirak E."/>
        </authorList>
    </citation>
    <scope>NUCLEOTIDE SEQUENCE [LARGE SCALE GENOMIC DNA]</scope>
    <source>
        <strain evidence="4 5">A18/4-1</strain>
        <plasmid evidence="4 5">p_unnamed1</plasmid>
    </source>
</reference>
<evidence type="ECO:0000256" key="2">
    <source>
        <dbReference type="ARBA" id="ARBA00023315"/>
    </source>
</evidence>
<sequence>MTRIQFRNATSADRDSLNRIKRAASLVSDEYREALLAHPEFLLVPDRQIDSGQVVVAEEGGEIVGLAAISRRDDGLELEGLFVDPSRWKQGIGRRLVEVTVRQRSEDPALTPLHVVASPDAKPFYLACGFKIVGDTDTRFGPAIVMRLDPQPCG</sequence>
<evidence type="ECO:0000259" key="3">
    <source>
        <dbReference type="PROSITE" id="PS51186"/>
    </source>
</evidence>
<evidence type="ECO:0000313" key="4">
    <source>
        <dbReference type="EMBL" id="UXN67804.1"/>
    </source>
</evidence>
<keyword evidence="5" id="KW-1185">Reference proteome</keyword>
<evidence type="ECO:0000313" key="5">
    <source>
        <dbReference type="Proteomes" id="UP001061862"/>
    </source>
</evidence>
<evidence type="ECO:0000256" key="1">
    <source>
        <dbReference type="ARBA" id="ARBA00022679"/>
    </source>
</evidence>
<feature type="domain" description="N-acetyltransferase" evidence="3">
    <location>
        <begin position="4"/>
        <end position="151"/>
    </location>
</feature>
<accession>A0ABY6C678</accession>
<protein>
    <submittedName>
        <fullName evidence="4">GNAT family N-acetyltransferase</fullName>
    </submittedName>
</protein>
<dbReference type="Pfam" id="PF13673">
    <property type="entry name" value="Acetyltransf_10"/>
    <property type="match status" value="1"/>
</dbReference>
<dbReference type="SUPFAM" id="SSF55729">
    <property type="entry name" value="Acyl-CoA N-acyltransferases (Nat)"/>
    <property type="match status" value="1"/>
</dbReference>
<name>A0ABY6C678_9HYPH</name>
<geneLocation type="plasmid" evidence="4 5">
    <name>p_unnamed1</name>
</geneLocation>
<dbReference type="EMBL" id="CP104964">
    <property type="protein sequence ID" value="UXN67804.1"/>
    <property type="molecule type" value="Genomic_DNA"/>
</dbReference>
<dbReference type="PANTHER" id="PTHR43877">
    <property type="entry name" value="AMINOALKYLPHOSPHONATE N-ACETYLTRANSFERASE-RELATED-RELATED"/>
    <property type="match status" value="1"/>
</dbReference>
<dbReference type="RefSeq" id="WP_262165275.1">
    <property type="nucleotide sequence ID" value="NZ_CP104964.1"/>
</dbReference>
<organism evidence="4 5">
    <name type="scientific">Devosia neptuniae</name>
    <dbReference type="NCBI Taxonomy" id="191302"/>
    <lineage>
        <taxon>Bacteria</taxon>
        <taxon>Pseudomonadati</taxon>
        <taxon>Pseudomonadota</taxon>
        <taxon>Alphaproteobacteria</taxon>
        <taxon>Hyphomicrobiales</taxon>
        <taxon>Devosiaceae</taxon>
        <taxon>Devosia</taxon>
    </lineage>
</organism>
<dbReference type="PANTHER" id="PTHR43877:SF1">
    <property type="entry name" value="ACETYLTRANSFERASE"/>
    <property type="match status" value="1"/>
</dbReference>
<dbReference type="Gene3D" id="3.40.630.30">
    <property type="match status" value="1"/>
</dbReference>
<dbReference type="InterPro" id="IPR050832">
    <property type="entry name" value="Bact_Acetyltransf"/>
</dbReference>